<organism evidence="7 8">
    <name type="scientific">Ferrithrix thermotolerans DSM 19514</name>
    <dbReference type="NCBI Taxonomy" id="1121881"/>
    <lineage>
        <taxon>Bacteria</taxon>
        <taxon>Bacillati</taxon>
        <taxon>Actinomycetota</taxon>
        <taxon>Acidimicrobiia</taxon>
        <taxon>Acidimicrobiales</taxon>
        <taxon>Acidimicrobiaceae</taxon>
        <taxon>Ferrithrix</taxon>
    </lineage>
</organism>
<dbReference type="InterPro" id="IPR038765">
    <property type="entry name" value="Papain-like_cys_pep_sf"/>
</dbReference>
<dbReference type="GO" id="GO:0006508">
    <property type="term" value="P:proteolysis"/>
    <property type="evidence" value="ECO:0007669"/>
    <property type="project" value="UniProtKB-KW"/>
</dbReference>
<evidence type="ECO:0000256" key="1">
    <source>
        <dbReference type="ARBA" id="ARBA00007074"/>
    </source>
</evidence>
<dbReference type="InterPro" id="IPR023346">
    <property type="entry name" value="Lysozyme-like_dom_sf"/>
</dbReference>
<dbReference type="Pfam" id="PF01464">
    <property type="entry name" value="SLT"/>
    <property type="match status" value="1"/>
</dbReference>
<dbReference type="InterPro" id="IPR000064">
    <property type="entry name" value="NLP_P60_dom"/>
</dbReference>
<dbReference type="PANTHER" id="PTHR47053">
    <property type="entry name" value="MUREIN DD-ENDOPEPTIDASE MEPH-RELATED"/>
    <property type="match status" value="1"/>
</dbReference>
<comment type="similarity">
    <text evidence="2">Belongs to the transglycosylase Slt family.</text>
</comment>
<keyword evidence="3" id="KW-0645">Protease</keyword>
<dbReference type="CDD" id="cd00254">
    <property type="entry name" value="LT-like"/>
    <property type="match status" value="1"/>
</dbReference>
<feature type="domain" description="NlpC/P60" evidence="6">
    <location>
        <begin position="115"/>
        <end position="238"/>
    </location>
</feature>
<dbReference type="SUPFAM" id="SSF53955">
    <property type="entry name" value="Lysozyme-like"/>
    <property type="match status" value="1"/>
</dbReference>
<dbReference type="STRING" id="1121881.SAMN02745225_01603"/>
<dbReference type="Gene3D" id="3.90.1720.10">
    <property type="entry name" value="endopeptidase domain like (from Nostoc punctiforme)"/>
    <property type="match status" value="1"/>
</dbReference>
<dbReference type="PANTHER" id="PTHR47053:SF1">
    <property type="entry name" value="MUREIN DD-ENDOPEPTIDASE MEPH-RELATED"/>
    <property type="match status" value="1"/>
</dbReference>
<dbReference type="InterPro" id="IPR051202">
    <property type="entry name" value="Peptidase_C40"/>
</dbReference>
<dbReference type="SUPFAM" id="SSF54001">
    <property type="entry name" value="Cysteine proteinases"/>
    <property type="match status" value="1"/>
</dbReference>
<protein>
    <submittedName>
        <fullName evidence="7">Cell wall-associated hydrolase, NlpC family</fullName>
    </submittedName>
</protein>
<dbReference type="GO" id="GO:0008234">
    <property type="term" value="F:cysteine-type peptidase activity"/>
    <property type="evidence" value="ECO:0007669"/>
    <property type="project" value="UniProtKB-KW"/>
</dbReference>
<dbReference type="InterPro" id="IPR008258">
    <property type="entry name" value="Transglycosylase_SLT_dom_1"/>
</dbReference>
<evidence type="ECO:0000313" key="7">
    <source>
        <dbReference type="EMBL" id="SHE77926.1"/>
    </source>
</evidence>
<dbReference type="Gene3D" id="1.10.530.10">
    <property type="match status" value="1"/>
</dbReference>
<evidence type="ECO:0000256" key="3">
    <source>
        <dbReference type="ARBA" id="ARBA00022670"/>
    </source>
</evidence>
<dbReference type="Proteomes" id="UP000184295">
    <property type="component" value="Unassembled WGS sequence"/>
</dbReference>
<reference evidence="8" key="1">
    <citation type="submission" date="2016-11" db="EMBL/GenBank/DDBJ databases">
        <authorList>
            <person name="Varghese N."/>
            <person name="Submissions S."/>
        </authorList>
    </citation>
    <scope>NUCLEOTIDE SEQUENCE [LARGE SCALE GENOMIC DNA]</scope>
    <source>
        <strain evidence="8">DSM 19514</strain>
    </source>
</reference>
<keyword evidence="5" id="KW-0788">Thiol protease</keyword>
<evidence type="ECO:0000256" key="4">
    <source>
        <dbReference type="ARBA" id="ARBA00022801"/>
    </source>
</evidence>
<dbReference type="InterPro" id="IPR000189">
    <property type="entry name" value="Transglyc_AS"/>
</dbReference>
<proteinExistence type="inferred from homology"/>
<keyword evidence="4 7" id="KW-0378">Hydrolase</keyword>
<dbReference type="GO" id="GO:0000270">
    <property type="term" value="P:peptidoglycan metabolic process"/>
    <property type="evidence" value="ECO:0007669"/>
    <property type="project" value="InterPro"/>
</dbReference>
<evidence type="ECO:0000313" key="8">
    <source>
        <dbReference type="Proteomes" id="UP000184295"/>
    </source>
</evidence>
<evidence type="ECO:0000259" key="6">
    <source>
        <dbReference type="PROSITE" id="PS51935"/>
    </source>
</evidence>
<evidence type="ECO:0000256" key="2">
    <source>
        <dbReference type="ARBA" id="ARBA00007734"/>
    </source>
</evidence>
<keyword evidence="8" id="KW-1185">Reference proteome</keyword>
<gene>
    <name evidence="7" type="ORF">SAMN02745225_01603</name>
</gene>
<dbReference type="PROSITE" id="PS00922">
    <property type="entry name" value="TRANSGLYCOSYLASE"/>
    <property type="match status" value="1"/>
</dbReference>
<dbReference type="RefSeq" id="WP_084660327.1">
    <property type="nucleotide sequence ID" value="NZ_FQUL01000023.1"/>
</dbReference>
<sequence length="366" mass="37206">MTSISSVLDTFQAISQGFSELAQPQPFGSGQLGNVGTFTSVLSQIQTEISQLASLTPAPSAQSATSTGNSTATNASSYFGQVVAAPAVVPSTVPSVSSPGESQIGMTSRSVDGVDSFGESVVTDAEKYLGVPYRWGGTSPVTGFDCSGFTQHVFADLGVSIPRTAAEQSQIGTPVSSLAQAQPGDLVFYGSPAYHVGIYIGSGKMIDAPTAGQSVSITDVGQPTSIVQVLPSGSFQETAATPSCLAQVFDSAEAVYGLPPGMLEAVAKVESNFNPSAVSIAGAEGIMQIMPQTASSIGVDPMNTTQAIYGAAYLLAQKLQTFGSVPLALAAYNAGDGAVAHYGGVPPYPETQNYVKSVLSIMQGGA</sequence>
<dbReference type="OrthoDB" id="9815778at2"/>
<dbReference type="GO" id="GO:0016020">
    <property type="term" value="C:membrane"/>
    <property type="evidence" value="ECO:0007669"/>
    <property type="project" value="InterPro"/>
</dbReference>
<dbReference type="Pfam" id="PF00877">
    <property type="entry name" value="NLPC_P60"/>
    <property type="match status" value="1"/>
</dbReference>
<comment type="similarity">
    <text evidence="1">Belongs to the peptidase C40 family.</text>
</comment>
<accession>A0A1M4W9L6</accession>
<dbReference type="GO" id="GO:0008933">
    <property type="term" value="F:peptidoglycan lytic transglycosylase activity"/>
    <property type="evidence" value="ECO:0007669"/>
    <property type="project" value="InterPro"/>
</dbReference>
<dbReference type="PROSITE" id="PS51935">
    <property type="entry name" value="NLPC_P60"/>
    <property type="match status" value="1"/>
</dbReference>
<dbReference type="EMBL" id="FQUL01000023">
    <property type="protein sequence ID" value="SHE77926.1"/>
    <property type="molecule type" value="Genomic_DNA"/>
</dbReference>
<evidence type="ECO:0000256" key="5">
    <source>
        <dbReference type="ARBA" id="ARBA00022807"/>
    </source>
</evidence>
<dbReference type="AlphaFoldDB" id="A0A1M4W9L6"/>
<name>A0A1M4W9L6_9ACTN</name>